<comment type="similarity">
    <text evidence="2">Belongs to the BCCT transporter (TC 2.A.15) family.</text>
</comment>
<dbReference type="PANTHER" id="PTHR30047">
    <property type="entry name" value="HIGH-AFFINITY CHOLINE TRANSPORT PROTEIN-RELATED"/>
    <property type="match status" value="1"/>
</dbReference>
<keyword evidence="4" id="KW-1003">Cell membrane</keyword>
<dbReference type="Pfam" id="PF02028">
    <property type="entry name" value="BCCT"/>
    <property type="match status" value="1"/>
</dbReference>
<protein>
    <submittedName>
        <fullName evidence="9">BCCT family transporter</fullName>
    </submittedName>
</protein>
<organism evidence="9 10">
    <name type="scientific">Irregularibacter muris</name>
    <dbReference type="NCBI Taxonomy" id="1796619"/>
    <lineage>
        <taxon>Bacteria</taxon>
        <taxon>Bacillati</taxon>
        <taxon>Bacillota</taxon>
        <taxon>Clostridia</taxon>
        <taxon>Eubacteriales</taxon>
        <taxon>Eubacteriaceae</taxon>
        <taxon>Irregularibacter</taxon>
    </lineage>
</organism>
<feature type="transmembrane region" description="Helical" evidence="8">
    <location>
        <begin position="66"/>
        <end position="86"/>
    </location>
</feature>
<evidence type="ECO:0000256" key="2">
    <source>
        <dbReference type="ARBA" id="ARBA00005658"/>
    </source>
</evidence>
<comment type="caution">
    <text evidence="9">The sequence shown here is derived from an EMBL/GenBank/DDBJ whole genome shotgun (WGS) entry which is preliminary data.</text>
</comment>
<evidence type="ECO:0000256" key="1">
    <source>
        <dbReference type="ARBA" id="ARBA00004651"/>
    </source>
</evidence>
<keyword evidence="5 8" id="KW-0812">Transmembrane</keyword>
<feature type="transmembrane region" description="Helical" evidence="8">
    <location>
        <begin position="328"/>
        <end position="347"/>
    </location>
</feature>
<keyword evidence="7 8" id="KW-0472">Membrane</keyword>
<feature type="transmembrane region" description="Helical" evidence="8">
    <location>
        <begin position="420"/>
        <end position="438"/>
    </location>
</feature>
<dbReference type="Proteomes" id="UP001205748">
    <property type="component" value="Unassembled WGS sequence"/>
</dbReference>
<accession>A0AAE3L3I4</accession>
<feature type="transmembrane region" description="Helical" evidence="8">
    <location>
        <begin position="489"/>
        <end position="514"/>
    </location>
</feature>
<feature type="transmembrane region" description="Helical" evidence="8">
    <location>
        <begin position="197"/>
        <end position="218"/>
    </location>
</feature>
<feature type="transmembrane region" description="Helical" evidence="8">
    <location>
        <begin position="465"/>
        <end position="483"/>
    </location>
</feature>
<evidence type="ECO:0000256" key="6">
    <source>
        <dbReference type="ARBA" id="ARBA00022989"/>
    </source>
</evidence>
<dbReference type="EMBL" id="JANKAS010000003">
    <property type="protein sequence ID" value="MCR1898308.1"/>
    <property type="molecule type" value="Genomic_DNA"/>
</dbReference>
<dbReference type="GO" id="GO:0005886">
    <property type="term" value="C:plasma membrane"/>
    <property type="evidence" value="ECO:0007669"/>
    <property type="project" value="UniProtKB-SubCell"/>
</dbReference>
<gene>
    <name evidence="9" type="ORF">NSA47_04805</name>
</gene>
<sequence length="545" mass="60541">MNDDHTKELEEKLYSRNFKGFGFDMNPVVSIVAGLFILLFSGYALINLDRASVMFEGIKNLILSRFDWIFVLSSNVFIVVCLLFAFSKLGNVRIGGYHSKPEFSNFAWYSMLISAGMGIGLMFWSVGEPLQHSNILPPIFENSNQAYSAMATTFFHWGMHPWGIYALISLALAYFAYNKNMPLSLRSVFYPIFKDKVFGVLGDIIDILAILSCLFGLATSLGLGVQQINSGLNYLFGIPFSVNIQVVLIAIITLMATASVVSGLDKGVKILSELNIRIAAVFMLAVLLIGPTGYILRLFSNSLGIYINDFIKTSFFISEKNSAWQGQWSIFYLAWWISWSPFVGMFIAKISKGRTIREFVLAVLIVPSLLSFLWVSVFGGTAIYLNNLADGSLFQVVQDQLPVALFEMINLLKMPVFQGSLRVLLSIVGTILVISFFVTSSDSGSLVVDNISSGGKPNSPIPQRVFWAFMEGFVAAVLLLIGGEKALNALQTAVITTGLPFAIILLVMSVLLIMSLQEAYKKQKAIRDVQRHKRIYEKYIRGKTK</sequence>
<dbReference type="InterPro" id="IPR000060">
    <property type="entry name" value="BCCT_transptr"/>
</dbReference>
<comment type="subcellular location">
    <subcellularLocation>
        <location evidence="1">Cell membrane</location>
        <topology evidence="1">Multi-pass membrane protein</topology>
    </subcellularLocation>
</comment>
<dbReference type="GO" id="GO:0022857">
    <property type="term" value="F:transmembrane transporter activity"/>
    <property type="evidence" value="ECO:0007669"/>
    <property type="project" value="InterPro"/>
</dbReference>
<feature type="transmembrane region" description="Helical" evidence="8">
    <location>
        <begin position="359"/>
        <end position="385"/>
    </location>
</feature>
<proteinExistence type="inferred from homology"/>
<keyword evidence="6 8" id="KW-1133">Transmembrane helix</keyword>
<dbReference type="PANTHER" id="PTHR30047:SF7">
    <property type="entry name" value="HIGH-AFFINITY CHOLINE TRANSPORT PROTEIN"/>
    <property type="match status" value="1"/>
</dbReference>
<evidence type="ECO:0000313" key="10">
    <source>
        <dbReference type="Proteomes" id="UP001205748"/>
    </source>
</evidence>
<feature type="transmembrane region" description="Helical" evidence="8">
    <location>
        <begin position="106"/>
        <end position="126"/>
    </location>
</feature>
<evidence type="ECO:0000256" key="3">
    <source>
        <dbReference type="ARBA" id="ARBA00022448"/>
    </source>
</evidence>
<feature type="transmembrane region" description="Helical" evidence="8">
    <location>
        <begin position="238"/>
        <end position="264"/>
    </location>
</feature>
<evidence type="ECO:0000256" key="8">
    <source>
        <dbReference type="SAM" id="Phobius"/>
    </source>
</evidence>
<reference evidence="9" key="1">
    <citation type="submission" date="2022-07" db="EMBL/GenBank/DDBJ databases">
        <title>Enhanced cultured diversity of the mouse gut microbiota enables custom-made synthetic communities.</title>
        <authorList>
            <person name="Afrizal A."/>
        </authorList>
    </citation>
    <scope>NUCLEOTIDE SEQUENCE</scope>
    <source>
        <strain evidence="9">DSM 28593</strain>
    </source>
</reference>
<evidence type="ECO:0000256" key="5">
    <source>
        <dbReference type="ARBA" id="ARBA00022692"/>
    </source>
</evidence>
<keyword evidence="3" id="KW-0813">Transport</keyword>
<dbReference type="RefSeq" id="WP_257529781.1">
    <property type="nucleotide sequence ID" value="NZ_JANKAS010000003.1"/>
</dbReference>
<feature type="transmembrane region" description="Helical" evidence="8">
    <location>
        <begin position="159"/>
        <end position="177"/>
    </location>
</feature>
<dbReference type="NCBIfam" id="TIGR00842">
    <property type="entry name" value="bcct"/>
    <property type="match status" value="1"/>
</dbReference>
<keyword evidence="10" id="KW-1185">Reference proteome</keyword>
<name>A0AAE3L3I4_9FIRM</name>
<evidence type="ECO:0000256" key="4">
    <source>
        <dbReference type="ARBA" id="ARBA00022475"/>
    </source>
</evidence>
<evidence type="ECO:0000313" key="9">
    <source>
        <dbReference type="EMBL" id="MCR1898308.1"/>
    </source>
</evidence>
<feature type="transmembrane region" description="Helical" evidence="8">
    <location>
        <begin position="276"/>
        <end position="296"/>
    </location>
</feature>
<dbReference type="AlphaFoldDB" id="A0AAE3L3I4"/>
<feature type="transmembrane region" description="Helical" evidence="8">
    <location>
        <begin position="21"/>
        <end position="46"/>
    </location>
</feature>
<evidence type="ECO:0000256" key="7">
    <source>
        <dbReference type="ARBA" id="ARBA00023136"/>
    </source>
</evidence>